<dbReference type="PANTHER" id="PTHR33734">
    <property type="entry name" value="LYSM DOMAIN-CONTAINING GPI-ANCHORED PROTEIN 2"/>
    <property type="match status" value="1"/>
</dbReference>
<dbReference type="Pfam" id="PF01476">
    <property type="entry name" value="LysM"/>
    <property type="match status" value="2"/>
</dbReference>
<name>A0A921F6D0_9LACO</name>
<gene>
    <name evidence="3" type="ORF">K8V00_01200</name>
</gene>
<proteinExistence type="predicted"/>
<reference evidence="3" key="1">
    <citation type="journal article" date="2021" name="PeerJ">
        <title>Extensive microbial diversity within the chicken gut microbiome revealed by metagenomics and culture.</title>
        <authorList>
            <person name="Gilroy R."/>
            <person name="Ravi A."/>
            <person name="Getino M."/>
            <person name="Pursley I."/>
            <person name="Horton D.L."/>
            <person name="Alikhan N.F."/>
            <person name="Baker D."/>
            <person name="Gharbi K."/>
            <person name="Hall N."/>
            <person name="Watson M."/>
            <person name="Adriaenssens E.M."/>
            <person name="Foster-Nyarko E."/>
            <person name="Jarju S."/>
            <person name="Secka A."/>
            <person name="Antonio M."/>
            <person name="Oren A."/>
            <person name="Chaudhuri R.R."/>
            <person name="La Ragione R."/>
            <person name="Hildebrand F."/>
            <person name="Pallen M.J."/>
        </authorList>
    </citation>
    <scope>NUCLEOTIDE SEQUENCE</scope>
    <source>
        <strain evidence="3">CHK174-6876</strain>
    </source>
</reference>
<evidence type="ECO:0000259" key="2">
    <source>
        <dbReference type="PROSITE" id="PS51782"/>
    </source>
</evidence>
<dbReference type="InterPro" id="IPR018392">
    <property type="entry name" value="LysM"/>
</dbReference>
<dbReference type="Gene3D" id="3.10.350.10">
    <property type="entry name" value="LysM domain"/>
    <property type="match status" value="2"/>
</dbReference>
<dbReference type="InterPro" id="IPR036779">
    <property type="entry name" value="LysM_dom_sf"/>
</dbReference>
<feature type="region of interest" description="Disordered" evidence="1">
    <location>
        <begin position="172"/>
        <end position="271"/>
    </location>
</feature>
<feature type="compositionally biased region" description="Polar residues" evidence="1">
    <location>
        <begin position="245"/>
        <end position="271"/>
    </location>
</feature>
<feature type="domain" description="LysM" evidence="2">
    <location>
        <begin position="91"/>
        <end position="136"/>
    </location>
</feature>
<sequence>MSEIVKKAVLGSVGAAGLFLASGAVVNASDVHTVVSNDTVWSLAHKYGVSQHTLEKQNNIDPQTHTIYQGQKLTIATNNEASSKTVTSGNGNYTVQAGDSLWTIARNAGITVAQLREANGLDLNSSVIQPGQILQVNKAQTSSAQQTTHVTVSVNKQASSQAAAAVVQQKPAAKTVPVQTPTVSDNSAAQSTTQLDKNETPSITQNNGNAPASSQAVTPQVSASTKEVQQPAGDPEPVEKKVVNKSENSQPTASAQNSAQSVQKKAVVSQPQTSVIQTQVTDEAAAKEWIAQKESGGSYTVTNGQYYGRYQLTSSYLHNDFSPANQEKVAQEYVTSVYGSWNNAKSFWSENGWY</sequence>
<evidence type="ECO:0000313" key="3">
    <source>
        <dbReference type="EMBL" id="HJE96210.1"/>
    </source>
</evidence>
<dbReference type="SUPFAM" id="SSF54106">
    <property type="entry name" value="LysM domain"/>
    <property type="match status" value="2"/>
</dbReference>
<comment type="caution">
    <text evidence="3">The sequence shown here is derived from an EMBL/GenBank/DDBJ whole genome shotgun (WGS) entry which is preliminary data.</text>
</comment>
<dbReference type="Proteomes" id="UP000707535">
    <property type="component" value="Unassembled WGS sequence"/>
</dbReference>
<reference evidence="3" key="2">
    <citation type="submission" date="2021-09" db="EMBL/GenBank/DDBJ databases">
        <authorList>
            <person name="Gilroy R."/>
        </authorList>
    </citation>
    <scope>NUCLEOTIDE SEQUENCE</scope>
    <source>
        <strain evidence="3">CHK174-6876</strain>
    </source>
</reference>
<dbReference type="EMBL" id="DYXG01000014">
    <property type="protein sequence ID" value="HJE96210.1"/>
    <property type="molecule type" value="Genomic_DNA"/>
</dbReference>
<evidence type="ECO:0000313" key="4">
    <source>
        <dbReference type="Proteomes" id="UP000707535"/>
    </source>
</evidence>
<evidence type="ECO:0000256" key="1">
    <source>
        <dbReference type="SAM" id="MobiDB-lite"/>
    </source>
</evidence>
<dbReference type="CDD" id="cd00118">
    <property type="entry name" value="LysM"/>
    <property type="match status" value="2"/>
</dbReference>
<accession>A0A921F6D0</accession>
<dbReference type="AlphaFoldDB" id="A0A921F6D0"/>
<feature type="compositionally biased region" description="Polar residues" evidence="1">
    <location>
        <begin position="177"/>
        <end position="228"/>
    </location>
</feature>
<dbReference type="PROSITE" id="PS51782">
    <property type="entry name" value="LYSM"/>
    <property type="match status" value="2"/>
</dbReference>
<organism evidence="3 4">
    <name type="scientific">Ligilactobacillus acidipiscis</name>
    <dbReference type="NCBI Taxonomy" id="89059"/>
    <lineage>
        <taxon>Bacteria</taxon>
        <taxon>Bacillati</taxon>
        <taxon>Bacillota</taxon>
        <taxon>Bacilli</taxon>
        <taxon>Lactobacillales</taxon>
        <taxon>Lactobacillaceae</taxon>
        <taxon>Ligilactobacillus</taxon>
    </lineage>
</organism>
<protein>
    <submittedName>
        <fullName evidence="3">LysM peptidoglycan-binding domain-containing protein</fullName>
    </submittedName>
</protein>
<dbReference type="PANTHER" id="PTHR33734:SF22">
    <property type="entry name" value="MEMBRANE-BOUND LYTIC MUREIN TRANSGLYCOSYLASE D"/>
    <property type="match status" value="1"/>
</dbReference>
<feature type="domain" description="LysM" evidence="2">
    <location>
        <begin position="30"/>
        <end position="75"/>
    </location>
</feature>
<dbReference type="SMART" id="SM00257">
    <property type="entry name" value="LysM"/>
    <property type="match status" value="2"/>
</dbReference>
<dbReference type="GO" id="GO:0008932">
    <property type="term" value="F:lytic endotransglycosylase activity"/>
    <property type="evidence" value="ECO:0007669"/>
    <property type="project" value="TreeGrafter"/>
</dbReference>